<keyword evidence="2" id="KW-1185">Reference proteome</keyword>
<evidence type="ECO:0000313" key="2">
    <source>
        <dbReference type="Proteomes" id="UP000237673"/>
    </source>
</evidence>
<accession>A0ABN5H5F5</accession>
<dbReference type="EMBL" id="CP026378">
    <property type="protein sequence ID" value="AUY23655.1"/>
    <property type="molecule type" value="Genomic_DNA"/>
</dbReference>
<reference evidence="1 2" key="1">
    <citation type="submission" date="2018-01" db="EMBL/GenBank/DDBJ databases">
        <title>Complete and assembled Genome of Pantoea calida DSM22759T.</title>
        <authorList>
            <person name="Stevens M.J.A."/>
            <person name="Zurfluh K."/>
            <person name="Stephan R."/>
        </authorList>
    </citation>
    <scope>NUCLEOTIDE SEQUENCE [LARGE SCALE GENOMIC DNA]</scope>
    <source>
        <strain evidence="1 2">DSM 22759</strain>
    </source>
</reference>
<dbReference type="Proteomes" id="UP000237673">
    <property type="component" value="Chromosome"/>
</dbReference>
<organism evidence="1 2">
    <name type="scientific">Mixta calida</name>
    <dbReference type="NCBI Taxonomy" id="665913"/>
    <lineage>
        <taxon>Bacteria</taxon>
        <taxon>Pseudomonadati</taxon>
        <taxon>Pseudomonadota</taxon>
        <taxon>Gammaproteobacteria</taxon>
        <taxon>Enterobacterales</taxon>
        <taxon>Erwiniaceae</taxon>
        <taxon>Mixta</taxon>
    </lineage>
</organism>
<dbReference type="RefSeq" id="WP_038629517.1">
    <property type="nucleotide sequence ID" value="NZ_CAXOMJ010000002.1"/>
</dbReference>
<proteinExistence type="predicted"/>
<sequence>MTTPEQKLLRARQAVNRFKSMAVPPQPSDRAEYGSAIAQQQPRGFSFLQHDESPQMRKFTGS</sequence>
<evidence type="ECO:0000313" key="1">
    <source>
        <dbReference type="EMBL" id="AUY23655.1"/>
    </source>
</evidence>
<gene>
    <name evidence="1" type="ORF">C2E16_01185</name>
</gene>
<name>A0ABN5H5F5_9GAMM</name>
<dbReference type="GeneID" id="84631218"/>
<protein>
    <submittedName>
        <fullName evidence="1">Uncharacterized protein</fullName>
    </submittedName>
</protein>